<dbReference type="EMBL" id="PKPP01001573">
    <property type="protein sequence ID" value="PWA81567.1"/>
    <property type="molecule type" value="Genomic_DNA"/>
</dbReference>
<protein>
    <submittedName>
        <fullName evidence="2">Uncharacterized protein</fullName>
    </submittedName>
</protein>
<dbReference type="Proteomes" id="UP000245207">
    <property type="component" value="Unassembled WGS sequence"/>
</dbReference>
<evidence type="ECO:0000313" key="3">
    <source>
        <dbReference type="Proteomes" id="UP000245207"/>
    </source>
</evidence>
<organism evidence="2 3">
    <name type="scientific">Artemisia annua</name>
    <name type="common">Sweet wormwood</name>
    <dbReference type="NCBI Taxonomy" id="35608"/>
    <lineage>
        <taxon>Eukaryota</taxon>
        <taxon>Viridiplantae</taxon>
        <taxon>Streptophyta</taxon>
        <taxon>Embryophyta</taxon>
        <taxon>Tracheophyta</taxon>
        <taxon>Spermatophyta</taxon>
        <taxon>Magnoliopsida</taxon>
        <taxon>eudicotyledons</taxon>
        <taxon>Gunneridae</taxon>
        <taxon>Pentapetalae</taxon>
        <taxon>asterids</taxon>
        <taxon>campanulids</taxon>
        <taxon>Asterales</taxon>
        <taxon>Asteraceae</taxon>
        <taxon>Asteroideae</taxon>
        <taxon>Anthemideae</taxon>
        <taxon>Artemisiinae</taxon>
        <taxon>Artemisia</taxon>
    </lineage>
</organism>
<proteinExistence type="predicted"/>
<reference evidence="2 3" key="1">
    <citation type="journal article" date="2018" name="Mol. Plant">
        <title>The genome of Artemisia annua provides insight into the evolution of Asteraceae family and artemisinin biosynthesis.</title>
        <authorList>
            <person name="Shen Q."/>
            <person name="Zhang L."/>
            <person name="Liao Z."/>
            <person name="Wang S."/>
            <person name="Yan T."/>
            <person name="Shi P."/>
            <person name="Liu M."/>
            <person name="Fu X."/>
            <person name="Pan Q."/>
            <person name="Wang Y."/>
            <person name="Lv Z."/>
            <person name="Lu X."/>
            <person name="Zhang F."/>
            <person name="Jiang W."/>
            <person name="Ma Y."/>
            <person name="Chen M."/>
            <person name="Hao X."/>
            <person name="Li L."/>
            <person name="Tang Y."/>
            <person name="Lv G."/>
            <person name="Zhou Y."/>
            <person name="Sun X."/>
            <person name="Brodelius P.E."/>
            <person name="Rose J.K.C."/>
            <person name="Tang K."/>
        </authorList>
    </citation>
    <scope>NUCLEOTIDE SEQUENCE [LARGE SCALE GENOMIC DNA]</scope>
    <source>
        <strain evidence="3">cv. Huhao1</strain>
        <tissue evidence="2">Leaf</tissue>
    </source>
</reference>
<dbReference type="AlphaFoldDB" id="A0A2U1P784"/>
<accession>A0A2U1P784</accession>
<name>A0A2U1P784_ARTAN</name>
<sequence>MTQASRVLKLDQLATKDFMSNEPASSHFSPIEEGKFIPLPPLVHDQPASPPYTIWPPPKSRQGVMSHDDKVNEPASSQEGGFISLPPLVHDQPASPPYTIWRPPKSGQGVMSHDDKVNEPASSQEDGFIPLPPLVHDQPAPLPYMSTTQKQSRAAKVNINHILQARYIFMGKTI</sequence>
<comment type="caution">
    <text evidence="2">The sequence shown here is derived from an EMBL/GenBank/DDBJ whole genome shotgun (WGS) entry which is preliminary data.</text>
</comment>
<evidence type="ECO:0000256" key="1">
    <source>
        <dbReference type="SAM" id="MobiDB-lite"/>
    </source>
</evidence>
<evidence type="ECO:0000313" key="2">
    <source>
        <dbReference type="EMBL" id="PWA81567.1"/>
    </source>
</evidence>
<feature type="region of interest" description="Disordered" evidence="1">
    <location>
        <begin position="58"/>
        <end position="97"/>
    </location>
</feature>
<keyword evidence="3" id="KW-1185">Reference proteome</keyword>
<gene>
    <name evidence="2" type="ORF">CTI12_AA186450</name>
</gene>